<organism evidence="2 3">
    <name type="scientific">Ranitomeya imitator</name>
    <name type="common">mimic poison frog</name>
    <dbReference type="NCBI Taxonomy" id="111125"/>
    <lineage>
        <taxon>Eukaryota</taxon>
        <taxon>Metazoa</taxon>
        <taxon>Chordata</taxon>
        <taxon>Craniata</taxon>
        <taxon>Vertebrata</taxon>
        <taxon>Euteleostomi</taxon>
        <taxon>Amphibia</taxon>
        <taxon>Batrachia</taxon>
        <taxon>Anura</taxon>
        <taxon>Neobatrachia</taxon>
        <taxon>Hyloidea</taxon>
        <taxon>Dendrobatidae</taxon>
        <taxon>Dendrobatinae</taxon>
        <taxon>Ranitomeya</taxon>
    </lineage>
</organism>
<gene>
    <name evidence="2" type="ORF">RIMI_LOCUS12664296</name>
</gene>
<accession>A0ABN9LV94</accession>
<dbReference type="PANTHER" id="PTHR33050">
    <property type="entry name" value="REVERSE TRANSCRIPTASE DOMAIN-CONTAINING PROTEIN"/>
    <property type="match status" value="1"/>
</dbReference>
<comment type="caution">
    <text evidence="2">The sequence shown here is derived from an EMBL/GenBank/DDBJ whole genome shotgun (WGS) entry which is preliminary data.</text>
</comment>
<dbReference type="PROSITE" id="PS50878">
    <property type="entry name" value="RT_POL"/>
    <property type="match status" value="1"/>
</dbReference>
<sequence>MVHFELDIPSVIHYLEDFLFIGSGKDNTWAHLLHVFRRLMNKIGVPIGSEKTEDKKLVRLASVIDQIVMARKARLKQVQSLLGLSLLAMFFSRRLSLATRGVERPNHFVRIFKSIKEDLLVWKTFLHSFDGNVICQEDEVSNFDLQLVTDTSGCCGFGAVFGSQWCRADWPPAWHDFLNECYCHDTAVE</sequence>
<evidence type="ECO:0000259" key="1">
    <source>
        <dbReference type="PROSITE" id="PS50878"/>
    </source>
</evidence>
<dbReference type="Proteomes" id="UP001176940">
    <property type="component" value="Unassembled WGS sequence"/>
</dbReference>
<feature type="domain" description="Reverse transcriptase" evidence="1">
    <location>
        <begin position="1"/>
        <end position="86"/>
    </location>
</feature>
<protein>
    <recommendedName>
        <fullName evidence="1">Reverse transcriptase domain-containing protein</fullName>
    </recommendedName>
</protein>
<reference evidence="2" key="1">
    <citation type="submission" date="2023-07" db="EMBL/GenBank/DDBJ databases">
        <authorList>
            <person name="Stuckert A."/>
        </authorList>
    </citation>
    <scope>NUCLEOTIDE SEQUENCE</scope>
</reference>
<proteinExistence type="predicted"/>
<dbReference type="InterPro" id="IPR000477">
    <property type="entry name" value="RT_dom"/>
</dbReference>
<keyword evidence="3" id="KW-1185">Reference proteome</keyword>
<dbReference type="InterPro" id="IPR052055">
    <property type="entry name" value="Hepadnavirus_pol/RT"/>
</dbReference>
<evidence type="ECO:0000313" key="2">
    <source>
        <dbReference type="EMBL" id="CAJ0949607.1"/>
    </source>
</evidence>
<evidence type="ECO:0000313" key="3">
    <source>
        <dbReference type="Proteomes" id="UP001176940"/>
    </source>
</evidence>
<dbReference type="PANTHER" id="PTHR33050:SF8">
    <property type="entry name" value="REVERSE TRANSCRIPTASE DOMAIN-CONTAINING PROTEIN"/>
    <property type="match status" value="1"/>
</dbReference>
<dbReference type="EMBL" id="CAUEEQ010030367">
    <property type="protein sequence ID" value="CAJ0949607.1"/>
    <property type="molecule type" value="Genomic_DNA"/>
</dbReference>
<name>A0ABN9LV94_9NEOB</name>